<gene>
    <name evidence="5" type="ORF">CSX01_12345</name>
</gene>
<evidence type="ECO:0000313" key="6">
    <source>
        <dbReference type="Proteomes" id="UP000225889"/>
    </source>
</evidence>
<dbReference type="Pfam" id="PF02311">
    <property type="entry name" value="AraC_binding"/>
    <property type="match status" value="1"/>
</dbReference>
<keyword evidence="1" id="KW-0805">Transcription regulation</keyword>
<evidence type="ECO:0000259" key="4">
    <source>
        <dbReference type="PROSITE" id="PS01124"/>
    </source>
</evidence>
<evidence type="ECO:0000256" key="3">
    <source>
        <dbReference type="ARBA" id="ARBA00023163"/>
    </source>
</evidence>
<name>A0A2G3DSF8_9FIRM</name>
<proteinExistence type="predicted"/>
<evidence type="ECO:0000256" key="2">
    <source>
        <dbReference type="ARBA" id="ARBA00023125"/>
    </source>
</evidence>
<dbReference type="InterPro" id="IPR037923">
    <property type="entry name" value="HTH-like"/>
</dbReference>
<dbReference type="Proteomes" id="UP000225889">
    <property type="component" value="Unassembled WGS sequence"/>
</dbReference>
<protein>
    <submittedName>
        <fullName evidence="5">AraC family transcriptional regulator</fullName>
    </submittedName>
</protein>
<dbReference type="Gene3D" id="2.60.120.10">
    <property type="entry name" value="Jelly Rolls"/>
    <property type="match status" value="1"/>
</dbReference>
<keyword evidence="2" id="KW-0238">DNA-binding</keyword>
<dbReference type="Gene3D" id="1.10.10.60">
    <property type="entry name" value="Homeodomain-like"/>
    <property type="match status" value="2"/>
</dbReference>
<evidence type="ECO:0000313" key="5">
    <source>
        <dbReference type="EMBL" id="PHU33924.1"/>
    </source>
</evidence>
<dbReference type="SMART" id="SM00342">
    <property type="entry name" value="HTH_ARAC"/>
    <property type="match status" value="1"/>
</dbReference>
<dbReference type="PROSITE" id="PS01124">
    <property type="entry name" value="HTH_ARAC_FAMILY_2"/>
    <property type="match status" value="1"/>
</dbReference>
<dbReference type="InterPro" id="IPR009057">
    <property type="entry name" value="Homeodomain-like_sf"/>
</dbReference>
<dbReference type="InterPro" id="IPR018060">
    <property type="entry name" value="HTH_AraC"/>
</dbReference>
<accession>A0A2G3DSF8</accession>
<dbReference type="AlphaFoldDB" id="A0A2G3DSF8"/>
<dbReference type="GO" id="GO:0043565">
    <property type="term" value="F:sequence-specific DNA binding"/>
    <property type="evidence" value="ECO:0007669"/>
    <property type="project" value="InterPro"/>
</dbReference>
<comment type="caution">
    <text evidence="5">The sequence shown here is derived from an EMBL/GenBank/DDBJ whole genome shotgun (WGS) entry which is preliminary data.</text>
</comment>
<dbReference type="InterPro" id="IPR014710">
    <property type="entry name" value="RmlC-like_jellyroll"/>
</dbReference>
<dbReference type="RefSeq" id="WP_099392617.1">
    <property type="nucleotide sequence ID" value="NZ_PDYF01000045.1"/>
</dbReference>
<dbReference type="PANTHER" id="PTHR43280">
    <property type="entry name" value="ARAC-FAMILY TRANSCRIPTIONAL REGULATOR"/>
    <property type="match status" value="1"/>
</dbReference>
<evidence type="ECO:0000256" key="1">
    <source>
        <dbReference type="ARBA" id="ARBA00023015"/>
    </source>
</evidence>
<keyword evidence="3" id="KW-0804">Transcription</keyword>
<dbReference type="GO" id="GO:0003700">
    <property type="term" value="F:DNA-binding transcription factor activity"/>
    <property type="evidence" value="ECO:0007669"/>
    <property type="project" value="InterPro"/>
</dbReference>
<dbReference type="EMBL" id="PDYF01000045">
    <property type="protein sequence ID" value="PHU33924.1"/>
    <property type="molecule type" value="Genomic_DNA"/>
</dbReference>
<sequence length="297" mass="34805">MKKNLKTEFSTRQYMLSQDFEIYYYSDRIVPTVEAHTHDYYEFYLFIEGNIIMYIDGKKFVPTPGTMVVIPPYLAHYARLVDSDVPYRRFVFWVTEDFIDNLGGQSQDYRYLTDKAKNSGTFFINKFTEIEFNTIQGKVFSLIDEINSNRFGKDAKIMLYVSDLILSINRNVYESQNPNIVNADSDSLYESIIQYIETHIDEDLSLELLSDYFHVSKFHIAHVFTETNGLSIHKYITKKRLDMCRDAILSGQDISLVAETYGFSDYSVFYRAFVKEYGTNPKKYRDNIVRNMGLPTT</sequence>
<reference evidence="5 6" key="2">
    <citation type="submission" date="2017-10" db="EMBL/GenBank/DDBJ databases">
        <authorList>
            <person name="Banno H."/>
            <person name="Chua N.-H."/>
        </authorList>
    </citation>
    <scope>NUCLEOTIDE SEQUENCE [LARGE SCALE GENOMIC DNA]</scope>
    <source>
        <strain evidence="5 6">JK626</strain>
    </source>
</reference>
<feature type="domain" description="HTH araC/xylS-type" evidence="4">
    <location>
        <begin position="190"/>
        <end position="287"/>
    </location>
</feature>
<reference evidence="5 6" key="1">
    <citation type="submission" date="2017-10" db="EMBL/GenBank/DDBJ databases">
        <title>Resolving the taxonomy of Roseburia spp., Eubacterium rectale and Agathobacter spp. through phylogenomic analysis.</title>
        <authorList>
            <person name="Sheridan P.O."/>
            <person name="Walker A.W."/>
            <person name="Duncan S.H."/>
            <person name="Scott K.P."/>
            <person name="Toole P.W.O."/>
            <person name="Luis P."/>
            <person name="Flint H.J."/>
        </authorList>
    </citation>
    <scope>NUCLEOTIDE SEQUENCE [LARGE SCALE GENOMIC DNA]</scope>
    <source>
        <strain evidence="5 6">JK626</strain>
    </source>
</reference>
<dbReference type="SUPFAM" id="SSF46689">
    <property type="entry name" value="Homeodomain-like"/>
    <property type="match status" value="2"/>
</dbReference>
<dbReference type="InterPro" id="IPR003313">
    <property type="entry name" value="AraC-bd"/>
</dbReference>
<dbReference type="Pfam" id="PF12833">
    <property type="entry name" value="HTH_18"/>
    <property type="match status" value="1"/>
</dbReference>
<dbReference type="SUPFAM" id="SSF51215">
    <property type="entry name" value="Regulatory protein AraC"/>
    <property type="match status" value="1"/>
</dbReference>
<dbReference type="PANTHER" id="PTHR43280:SF10">
    <property type="entry name" value="REGULATORY PROTEIN POCR"/>
    <property type="match status" value="1"/>
</dbReference>
<organism evidence="5 6">
    <name type="scientific">Pseudobutyrivibrio ruminis</name>
    <dbReference type="NCBI Taxonomy" id="46206"/>
    <lineage>
        <taxon>Bacteria</taxon>
        <taxon>Bacillati</taxon>
        <taxon>Bacillota</taxon>
        <taxon>Clostridia</taxon>
        <taxon>Lachnospirales</taxon>
        <taxon>Lachnospiraceae</taxon>
        <taxon>Pseudobutyrivibrio</taxon>
    </lineage>
</organism>